<dbReference type="GO" id="GO:0005737">
    <property type="term" value="C:cytoplasm"/>
    <property type="evidence" value="ECO:0007669"/>
    <property type="project" value="UniProtKB-SubCell"/>
</dbReference>
<keyword evidence="5" id="KW-0963">Cytoplasm</keyword>
<dbReference type="Proteomes" id="UP000277457">
    <property type="component" value="Unassembled WGS sequence"/>
</dbReference>
<dbReference type="InterPro" id="IPR014039">
    <property type="entry name" value="Transl_elong_EFTs/EF1B_dimer"/>
</dbReference>
<organism evidence="7 8">
    <name type="scientific">Aerophobetes bacterium</name>
    <dbReference type="NCBI Taxonomy" id="2030807"/>
    <lineage>
        <taxon>Bacteria</taxon>
        <taxon>Candidatus Aerophobota</taxon>
    </lineage>
</organism>
<dbReference type="CDD" id="cd14275">
    <property type="entry name" value="UBA_EF-Ts"/>
    <property type="match status" value="1"/>
</dbReference>
<dbReference type="Gene3D" id="3.30.479.20">
    <property type="entry name" value="Elongation factor Ts, dimerisation domain"/>
    <property type="match status" value="1"/>
</dbReference>
<dbReference type="InterPro" id="IPR018101">
    <property type="entry name" value="Transl_elong_Ts_CS"/>
</dbReference>
<reference evidence="7 8" key="1">
    <citation type="submission" date="2018-06" db="EMBL/GenBank/DDBJ databases">
        <title>Extensive metabolic versatility and redundancy in microbially diverse, dynamic hydrothermal sediments.</title>
        <authorList>
            <person name="Dombrowski N."/>
            <person name="Teske A."/>
            <person name="Baker B.J."/>
        </authorList>
    </citation>
    <scope>NUCLEOTIDE SEQUENCE [LARGE SCALE GENOMIC DNA]</scope>
    <source>
        <strain evidence="7">B7_G13</strain>
    </source>
</reference>
<evidence type="ECO:0000256" key="2">
    <source>
        <dbReference type="ARBA" id="ARBA00016956"/>
    </source>
</evidence>
<name>A0A662D6V6_UNCAE</name>
<evidence type="ECO:0000313" key="7">
    <source>
        <dbReference type="EMBL" id="RLE08616.1"/>
    </source>
</evidence>
<dbReference type="Gene3D" id="1.10.8.10">
    <property type="entry name" value="DNA helicase RuvA subunit, C-terminal domain"/>
    <property type="match status" value="1"/>
</dbReference>
<evidence type="ECO:0000259" key="6">
    <source>
        <dbReference type="Pfam" id="PF00889"/>
    </source>
</evidence>
<evidence type="ECO:0000256" key="3">
    <source>
        <dbReference type="ARBA" id="ARBA00022768"/>
    </source>
</evidence>
<gene>
    <name evidence="5 7" type="primary">tsf</name>
    <name evidence="7" type="ORF">DRZ78_00745</name>
</gene>
<dbReference type="AlphaFoldDB" id="A0A662D6V6"/>
<comment type="caution">
    <text evidence="7">The sequence shown here is derived from an EMBL/GenBank/DDBJ whole genome shotgun (WGS) entry which is preliminary data.</text>
</comment>
<comment type="function">
    <text evidence="5">Associates with the EF-Tu.GDP complex and induces the exchange of GDP to GTP. It remains bound to the aminoacyl-tRNA.EF-Tu.GTP complex up to the GTP hydrolysis stage on the ribosome.</text>
</comment>
<comment type="subcellular location">
    <subcellularLocation>
        <location evidence="5">Cytoplasm</location>
    </subcellularLocation>
</comment>
<proteinExistence type="inferred from homology"/>
<evidence type="ECO:0000313" key="8">
    <source>
        <dbReference type="Proteomes" id="UP000277457"/>
    </source>
</evidence>
<dbReference type="SUPFAM" id="SSF54713">
    <property type="entry name" value="Elongation factor Ts (EF-Ts), dimerisation domain"/>
    <property type="match status" value="1"/>
</dbReference>
<keyword evidence="3 5" id="KW-0251">Elongation factor</keyword>
<dbReference type="GO" id="GO:0003746">
    <property type="term" value="F:translation elongation factor activity"/>
    <property type="evidence" value="ECO:0007669"/>
    <property type="project" value="UniProtKB-UniRule"/>
</dbReference>
<dbReference type="EMBL" id="QMPY01000015">
    <property type="protein sequence ID" value="RLE08616.1"/>
    <property type="molecule type" value="Genomic_DNA"/>
</dbReference>
<dbReference type="Pfam" id="PF00889">
    <property type="entry name" value="EF_TS"/>
    <property type="match status" value="1"/>
</dbReference>
<dbReference type="InterPro" id="IPR009060">
    <property type="entry name" value="UBA-like_sf"/>
</dbReference>
<keyword evidence="4 5" id="KW-0648">Protein biosynthesis</keyword>
<dbReference type="PANTHER" id="PTHR11741:SF0">
    <property type="entry name" value="ELONGATION FACTOR TS, MITOCHONDRIAL"/>
    <property type="match status" value="1"/>
</dbReference>
<feature type="region of interest" description="Involved in Mg(2+) ion dislocation from EF-Tu" evidence="5">
    <location>
        <begin position="81"/>
        <end position="84"/>
    </location>
</feature>
<dbReference type="HAMAP" id="MF_00050">
    <property type="entry name" value="EF_Ts"/>
    <property type="match status" value="1"/>
</dbReference>
<sequence>MNISIERVKKLREETGAGVVECKKALEEAKGDTEEAKKILRKRGVRIAQKKSGEATNQGIITSYIHHNGNVGALVEVHCQSDFVAKNSEFKKFAKDIAMHIVAFDPRWISPEDIPPSVIEEEKAILRAQAEKENKPANIINRIVEGRMKKFYSEVCLLSQPFLRDEEKTVKQHLQELIAKVGENIRIHRFVRYDLKKISENN</sequence>
<evidence type="ECO:0000256" key="4">
    <source>
        <dbReference type="ARBA" id="ARBA00022917"/>
    </source>
</evidence>
<accession>A0A662D6V6</accession>
<dbReference type="FunFam" id="1.10.8.10:FF:000001">
    <property type="entry name" value="Elongation factor Ts"/>
    <property type="match status" value="1"/>
</dbReference>
<dbReference type="SUPFAM" id="SSF46934">
    <property type="entry name" value="UBA-like"/>
    <property type="match status" value="1"/>
</dbReference>
<feature type="domain" description="Translation elongation factor EFTs/EF1B dimerisation" evidence="6">
    <location>
        <begin position="45"/>
        <end position="176"/>
    </location>
</feature>
<dbReference type="PANTHER" id="PTHR11741">
    <property type="entry name" value="ELONGATION FACTOR TS"/>
    <property type="match status" value="1"/>
</dbReference>
<dbReference type="InterPro" id="IPR001816">
    <property type="entry name" value="Transl_elong_EFTs/EF1B"/>
</dbReference>
<dbReference type="Gene3D" id="1.10.286.20">
    <property type="match status" value="1"/>
</dbReference>
<dbReference type="InterPro" id="IPR036402">
    <property type="entry name" value="EF-Ts_dimer_sf"/>
</dbReference>
<protein>
    <recommendedName>
        <fullName evidence="2 5">Elongation factor Ts</fullName>
        <shortName evidence="5">EF-Ts</shortName>
    </recommendedName>
</protein>
<dbReference type="PROSITE" id="PS01126">
    <property type="entry name" value="EF_TS_1"/>
    <property type="match status" value="1"/>
</dbReference>
<comment type="similarity">
    <text evidence="1 5">Belongs to the EF-Ts family.</text>
</comment>
<dbReference type="FunFam" id="1.10.286.20:FF:000001">
    <property type="entry name" value="Elongation factor Ts"/>
    <property type="match status" value="1"/>
</dbReference>
<evidence type="ECO:0000256" key="5">
    <source>
        <dbReference type="HAMAP-Rule" id="MF_00050"/>
    </source>
</evidence>
<evidence type="ECO:0000256" key="1">
    <source>
        <dbReference type="ARBA" id="ARBA00005532"/>
    </source>
</evidence>